<evidence type="ECO:0000256" key="3">
    <source>
        <dbReference type="ARBA" id="ARBA00022777"/>
    </source>
</evidence>
<dbReference type="Pfam" id="PF00294">
    <property type="entry name" value="PfkB"/>
    <property type="match status" value="1"/>
</dbReference>
<comment type="caution">
    <text evidence="5">The sequence shown here is derived from an EMBL/GenBank/DDBJ whole genome shotgun (WGS) entry which is preliminary data.</text>
</comment>
<organism evidence="5 6">
    <name type="scientific">Agathobacter rectalis</name>
    <dbReference type="NCBI Taxonomy" id="39491"/>
    <lineage>
        <taxon>Bacteria</taxon>
        <taxon>Bacillati</taxon>
        <taxon>Bacillota</taxon>
        <taxon>Clostridia</taxon>
        <taxon>Lachnospirales</taxon>
        <taxon>Lachnospiraceae</taxon>
        <taxon>Agathobacter</taxon>
    </lineage>
</organism>
<proteinExistence type="inferred from homology"/>
<comment type="similarity">
    <text evidence="1">Belongs to the carbohydrate kinase PfkB family.</text>
</comment>
<keyword evidence="3 5" id="KW-0418">Kinase</keyword>
<dbReference type="Proteomes" id="UP000286581">
    <property type="component" value="Unassembled WGS sequence"/>
</dbReference>
<reference evidence="5 6" key="1">
    <citation type="submission" date="2018-08" db="EMBL/GenBank/DDBJ databases">
        <title>A genome reference for cultivated species of the human gut microbiota.</title>
        <authorList>
            <person name="Zou Y."/>
            <person name="Xue W."/>
            <person name="Luo G."/>
        </authorList>
    </citation>
    <scope>NUCLEOTIDE SEQUENCE [LARGE SCALE GENOMIC DNA]</scope>
    <source>
        <strain evidence="5 6">AF12-8</strain>
    </source>
</reference>
<dbReference type="SUPFAM" id="SSF53613">
    <property type="entry name" value="Ribokinase-like"/>
    <property type="match status" value="1"/>
</dbReference>
<evidence type="ECO:0000259" key="4">
    <source>
        <dbReference type="Pfam" id="PF00294"/>
    </source>
</evidence>
<evidence type="ECO:0000256" key="2">
    <source>
        <dbReference type="ARBA" id="ARBA00022679"/>
    </source>
</evidence>
<evidence type="ECO:0000256" key="1">
    <source>
        <dbReference type="ARBA" id="ARBA00010688"/>
    </source>
</evidence>
<dbReference type="InterPro" id="IPR052700">
    <property type="entry name" value="Carb_kinase_PfkB-like"/>
</dbReference>
<dbReference type="InterPro" id="IPR029056">
    <property type="entry name" value="Ribokinase-like"/>
</dbReference>
<name>A0A413BK31_9FIRM</name>
<dbReference type="PANTHER" id="PTHR43320:SF2">
    <property type="entry name" value="2-DEHYDRO-3-DEOXYGLUCONOKINASE_2-DEHYDRO-3-DEOXYGALACTONOKINASE"/>
    <property type="match status" value="1"/>
</dbReference>
<sequence length="340" mass="37960">MRVLSFGEILLRLGAPGYTKLFQRDVLDATFCGGEANVAVSLANYGVNSQFLTVVPDNIIGHAALNSLRYFGVDVSKSFYREGRMGLYYLEKGASQRASKVIYDRKNSSIAMSQLNEYEWSSLFEGVDWFHWTGINPALSNNLIEICEEACKEAKQRNITISCDLNYRKNLWESKKAQAVMPHLMKYVDVCIANEEDADKTLGIRATNTDVESGVLNKESYRWVANEICKKFNCKKVAFTLRESNSASRNGWSGMLYDYKNGATYSKHYDIDIVDRVGGGDSFTGALIYSLISGLSDKNAIEFAVAASCLKQTIEGDYNRVSVDDVNKLVNSCGNGRVER</sequence>
<dbReference type="CDD" id="cd01166">
    <property type="entry name" value="KdgK"/>
    <property type="match status" value="1"/>
</dbReference>
<gene>
    <name evidence="5" type="ORF">DWV78_02230</name>
</gene>
<dbReference type="AlphaFoldDB" id="A0A413BK31"/>
<keyword evidence="2" id="KW-0808">Transferase</keyword>
<dbReference type="PANTHER" id="PTHR43320">
    <property type="entry name" value="SUGAR KINASE"/>
    <property type="match status" value="1"/>
</dbReference>
<protein>
    <submittedName>
        <fullName evidence="5">Sugar kinase</fullName>
    </submittedName>
</protein>
<evidence type="ECO:0000313" key="5">
    <source>
        <dbReference type="EMBL" id="RGW41081.1"/>
    </source>
</evidence>
<evidence type="ECO:0000313" key="6">
    <source>
        <dbReference type="Proteomes" id="UP000286581"/>
    </source>
</evidence>
<dbReference type="EMBL" id="QSAE01000004">
    <property type="protein sequence ID" value="RGW41081.1"/>
    <property type="molecule type" value="Genomic_DNA"/>
</dbReference>
<feature type="domain" description="Carbohydrate kinase PfkB" evidence="4">
    <location>
        <begin position="31"/>
        <end position="316"/>
    </location>
</feature>
<dbReference type="GO" id="GO:0016301">
    <property type="term" value="F:kinase activity"/>
    <property type="evidence" value="ECO:0007669"/>
    <property type="project" value="UniProtKB-KW"/>
</dbReference>
<dbReference type="InterPro" id="IPR011611">
    <property type="entry name" value="PfkB_dom"/>
</dbReference>
<accession>A0A413BK31</accession>
<dbReference type="Gene3D" id="3.40.1190.20">
    <property type="match status" value="1"/>
</dbReference>